<evidence type="ECO:0000259" key="1">
    <source>
        <dbReference type="PROSITE" id="PS50112"/>
    </source>
</evidence>
<dbReference type="InterPro" id="IPR035965">
    <property type="entry name" value="PAS-like_dom_sf"/>
</dbReference>
<dbReference type="NCBIfam" id="TIGR00229">
    <property type="entry name" value="sensory_box"/>
    <property type="match status" value="1"/>
</dbReference>
<dbReference type="Proteomes" id="UP001209257">
    <property type="component" value="Unassembled WGS sequence"/>
</dbReference>
<dbReference type="InterPro" id="IPR000014">
    <property type="entry name" value="PAS"/>
</dbReference>
<dbReference type="InterPro" id="IPR043128">
    <property type="entry name" value="Rev_trsase/Diguanyl_cyclase"/>
</dbReference>
<protein>
    <submittedName>
        <fullName evidence="5">EAL domain-containing protein</fullName>
    </submittedName>
</protein>
<dbReference type="SUPFAM" id="SSF141868">
    <property type="entry name" value="EAL domain-like"/>
    <property type="match status" value="1"/>
</dbReference>
<evidence type="ECO:0000313" key="6">
    <source>
        <dbReference type="Proteomes" id="UP001209257"/>
    </source>
</evidence>
<dbReference type="Gene3D" id="3.30.450.20">
    <property type="entry name" value="PAS domain"/>
    <property type="match status" value="2"/>
</dbReference>
<feature type="domain" description="PAC" evidence="2">
    <location>
        <begin position="364"/>
        <end position="414"/>
    </location>
</feature>
<dbReference type="InterPro" id="IPR001633">
    <property type="entry name" value="EAL_dom"/>
</dbReference>
<dbReference type="SMART" id="SM00091">
    <property type="entry name" value="PAS"/>
    <property type="match status" value="1"/>
</dbReference>
<dbReference type="CDD" id="cd01949">
    <property type="entry name" value="GGDEF"/>
    <property type="match status" value="1"/>
</dbReference>
<dbReference type="InterPro" id="IPR029787">
    <property type="entry name" value="Nucleotide_cyclase"/>
</dbReference>
<dbReference type="InterPro" id="IPR000700">
    <property type="entry name" value="PAS-assoc_C"/>
</dbReference>
<dbReference type="NCBIfam" id="TIGR00254">
    <property type="entry name" value="GGDEF"/>
    <property type="match status" value="1"/>
</dbReference>
<dbReference type="PANTHER" id="PTHR44757">
    <property type="entry name" value="DIGUANYLATE CYCLASE DGCP"/>
    <property type="match status" value="1"/>
</dbReference>
<reference evidence="6" key="1">
    <citation type="submission" date="2023-07" db="EMBL/GenBank/DDBJ databases">
        <title>Study on multiphase classification of strain Alteromonas salexigens isolated from the Yellow Sea.</title>
        <authorList>
            <person name="Sun L."/>
        </authorList>
    </citation>
    <scope>NUCLEOTIDE SEQUENCE [LARGE SCALE GENOMIC DNA]</scope>
    <source>
        <strain evidence="6">ASW11-19</strain>
    </source>
</reference>
<evidence type="ECO:0000259" key="4">
    <source>
        <dbReference type="PROSITE" id="PS50887"/>
    </source>
</evidence>
<evidence type="ECO:0000313" key="5">
    <source>
        <dbReference type="EMBL" id="MCU7553798.1"/>
    </source>
</evidence>
<evidence type="ECO:0000259" key="3">
    <source>
        <dbReference type="PROSITE" id="PS50883"/>
    </source>
</evidence>
<dbReference type="RefSeq" id="WP_262992500.1">
    <property type="nucleotide sequence ID" value="NZ_JAOTJC010000006.1"/>
</dbReference>
<feature type="domain" description="EAL" evidence="3">
    <location>
        <begin position="594"/>
        <end position="846"/>
    </location>
</feature>
<dbReference type="Gene3D" id="3.30.70.270">
    <property type="match status" value="1"/>
</dbReference>
<name>A0ABT2VMV2_9ALTE</name>
<dbReference type="SMART" id="SM00086">
    <property type="entry name" value="PAC"/>
    <property type="match status" value="2"/>
</dbReference>
<gene>
    <name evidence="5" type="ORF">OCL06_04200</name>
</gene>
<accession>A0ABT2VMV2</accession>
<feature type="domain" description="PAS" evidence="1">
    <location>
        <begin position="287"/>
        <end position="341"/>
    </location>
</feature>
<dbReference type="PROSITE" id="PS50112">
    <property type="entry name" value="PAS"/>
    <property type="match status" value="1"/>
</dbReference>
<dbReference type="EMBL" id="JAOTJC010000006">
    <property type="protein sequence ID" value="MCU7553798.1"/>
    <property type="molecule type" value="Genomic_DNA"/>
</dbReference>
<dbReference type="Pfam" id="PF00990">
    <property type="entry name" value="GGDEF"/>
    <property type="match status" value="1"/>
</dbReference>
<dbReference type="InterPro" id="IPR001610">
    <property type="entry name" value="PAC"/>
</dbReference>
<dbReference type="SUPFAM" id="SSF55785">
    <property type="entry name" value="PYP-like sensor domain (PAS domain)"/>
    <property type="match status" value="2"/>
</dbReference>
<organism evidence="5 6">
    <name type="scientific">Alteromonas salexigens</name>
    <dbReference type="NCBI Taxonomy" id="2982530"/>
    <lineage>
        <taxon>Bacteria</taxon>
        <taxon>Pseudomonadati</taxon>
        <taxon>Pseudomonadota</taxon>
        <taxon>Gammaproteobacteria</taxon>
        <taxon>Alteromonadales</taxon>
        <taxon>Alteromonadaceae</taxon>
        <taxon>Alteromonas/Salinimonas group</taxon>
        <taxon>Alteromonas</taxon>
    </lineage>
</organism>
<dbReference type="CDD" id="cd01948">
    <property type="entry name" value="EAL"/>
    <property type="match status" value="1"/>
</dbReference>
<dbReference type="SMART" id="SM00267">
    <property type="entry name" value="GGDEF"/>
    <property type="match status" value="1"/>
</dbReference>
<dbReference type="CDD" id="cd00130">
    <property type="entry name" value="PAS"/>
    <property type="match status" value="1"/>
</dbReference>
<feature type="domain" description="GGDEF" evidence="4">
    <location>
        <begin position="446"/>
        <end position="585"/>
    </location>
</feature>
<dbReference type="SUPFAM" id="SSF55073">
    <property type="entry name" value="Nucleotide cyclase"/>
    <property type="match status" value="1"/>
</dbReference>
<evidence type="ECO:0000259" key="2">
    <source>
        <dbReference type="PROSITE" id="PS50113"/>
    </source>
</evidence>
<dbReference type="PANTHER" id="PTHR44757:SF2">
    <property type="entry name" value="BIOFILM ARCHITECTURE MAINTENANCE PROTEIN MBAA"/>
    <property type="match status" value="1"/>
</dbReference>
<dbReference type="InterPro" id="IPR052155">
    <property type="entry name" value="Biofilm_reg_signaling"/>
</dbReference>
<proteinExistence type="predicted"/>
<keyword evidence="6" id="KW-1185">Reference proteome</keyword>
<dbReference type="Pfam" id="PF13426">
    <property type="entry name" value="PAS_9"/>
    <property type="match status" value="1"/>
</dbReference>
<dbReference type="Gene3D" id="3.20.20.450">
    <property type="entry name" value="EAL domain"/>
    <property type="match status" value="1"/>
</dbReference>
<dbReference type="PROSITE" id="PS50883">
    <property type="entry name" value="EAL"/>
    <property type="match status" value="1"/>
</dbReference>
<comment type="caution">
    <text evidence="5">The sequence shown here is derived from an EMBL/GenBank/DDBJ whole genome shotgun (WGS) entry which is preliminary data.</text>
</comment>
<dbReference type="SMART" id="SM00052">
    <property type="entry name" value="EAL"/>
    <property type="match status" value="1"/>
</dbReference>
<dbReference type="InterPro" id="IPR000160">
    <property type="entry name" value="GGDEF_dom"/>
</dbReference>
<dbReference type="Pfam" id="PF00563">
    <property type="entry name" value="EAL"/>
    <property type="match status" value="1"/>
</dbReference>
<dbReference type="PROSITE" id="PS50887">
    <property type="entry name" value="GGDEF"/>
    <property type="match status" value="1"/>
</dbReference>
<dbReference type="PROSITE" id="PS50113">
    <property type="entry name" value="PAC"/>
    <property type="match status" value="1"/>
</dbReference>
<sequence length="853" mass="95437">MNLSYNLQTYASAGVEQALSDIATQYRQDCGASDIMVVATHFHSQQAPLLFTTSKTLSNSDSIGLPGHCQTLLSLTELSAPLKAEEFVWPAQLNDLANLFVLIGRLNDAQGNIFGAVLFLYHKSTVAPLHQAFMEVTRQRMALIIQSQLIQHPYAERLTEKLQLLDEIGRMSHTGGWEYDIDAGKISWTKETYHFFGLNEDEDVNFYRALANFPRTARKRLLRALTHTVKEAQPFQLELPYFDSAGKQRWLIITGRTALTTGSVKRLYGSVQDVTEQHHLSDTQHSYTTYFASILDNLNDAVITVDAQGTILTANAAVFSVFGVSADELIGQDVSVLLPDNVGSNNHQLLNGFVDFANNHPNDQAQELIAQNASGGLFPVELSLSQVSQDGQRRFIAIIRDITERRLATDKILKLAYTDAITGLPNMKSLEQAVQSVINAAGPKRQDIYCCMIDFDNFAQHNLSFGRQTGDYLLQIIAQRLTRALPAHFVVYRGEADHFYVLYDLPFPPDDKATTTLINEMEWKLYNTLLNKMMLNGHTHTITASLASAHIHSHATSYEKVIGILAFARTKAKAQGPGGRVALARAAYEEYERLNYIKQSFGRALAEGEFHIVLQPQYDASGYIVCSELLLRWQHKNIGPVCPSEFIPLAEESDAIVHLGYWALEQACQLLHECRHQEISTRLAVNVSGRQIARADFYDRLIQLTEKWCVDPQQLVLEITETSLVEGIDLIRERIIALAELGFAFSVNDFGTGYSSLSYLKELPVSELKIDSYFVDEINFSSEDIPILNTILDMAHALGIRTVAEGIESDMQLEYLKTRGCDVFQGDFLSRPVNVMCWQTMLGGQQPVTQSCT</sequence>
<dbReference type="InterPro" id="IPR035919">
    <property type="entry name" value="EAL_sf"/>
</dbReference>